<keyword evidence="2" id="KW-0812">Transmembrane</keyword>
<dbReference type="PANTHER" id="PTHR37846">
    <property type="entry name" value="YALI0B21296P"/>
    <property type="match status" value="1"/>
</dbReference>
<organism evidence="4 5">
    <name type="scientific">Pseudomassariella vexata</name>
    <dbReference type="NCBI Taxonomy" id="1141098"/>
    <lineage>
        <taxon>Eukaryota</taxon>
        <taxon>Fungi</taxon>
        <taxon>Dikarya</taxon>
        <taxon>Ascomycota</taxon>
        <taxon>Pezizomycotina</taxon>
        <taxon>Sordariomycetes</taxon>
        <taxon>Xylariomycetidae</taxon>
        <taxon>Amphisphaeriales</taxon>
        <taxon>Pseudomassariaceae</taxon>
        <taxon>Pseudomassariella</taxon>
    </lineage>
</organism>
<reference evidence="4 5" key="1">
    <citation type="submission" date="2016-07" db="EMBL/GenBank/DDBJ databases">
        <title>Pervasive Adenine N6-methylation of Active Genes in Fungi.</title>
        <authorList>
            <consortium name="DOE Joint Genome Institute"/>
            <person name="Mondo S.J."/>
            <person name="Dannebaum R.O."/>
            <person name="Kuo R.C."/>
            <person name="Labutti K."/>
            <person name="Haridas S."/>
            <person name="Kuo A."/>
            <person name="Salamov A."/>
            <person name="Ahrendt S.R."/>
            <person name="Lipzen A."/>
            <person name="Sullivan W."/>
            <person name="Andreopoulos W.B."/>
            <person name="Clum A."/>
            <person name="Lindquist E."/>
            <person name="Daum C."/>
            <person name="Ramamoorthy G.K."/>
            <person name="Gryganskyi A."/>
            <person name="Culley D."/>
            <person name="Magnuson J.K."/>
            <person name="James T.Y."/>
            <person name="O'Malley M.A."/>
            <person name="Stajich J.E."/>
            <person name="Spatafora J.W."/>
            <person name="Visel A."/>
            <person name="Grigoriev I.V."/>
        </authorList>
    </citation>
    <scope>NUCLEOTIDE SEQUENCE [LARGE SCALE GENOMIC DNA]</scope>
    <source>
        <strain evidence="4 5">CBS 129021</strain>
    </source>
</reference>
<evidence type="ECO:0000256" key="2">
    <source>
        <dbReference type="SAM" id="Phobius"/>
    </source>
</evidence>
<dbReference type="InterPro" id="IPR056136">
    <property type="entry name" value="DUF7719"/>
</dbReference>
<dbReference type="OrthoDB" id="5597489at2759"/>
<dbReference type="Proteomes" id="UP000193689">
    <property type="component" value="Unassembled WGS sequence"/>
</dbReference>
<feature type="transmembrane region" description="Helical" evidence="2">
    <location>
        <begin position="197"/>
        <end position="218"/>
    </location>
</feature>
<accession>A0A1Y2EAD7</accession>
<keyword evidence="2" id="KW-0472">Membrane</keyword>
<keyword evidence="2" id="KW-1133">Transmembrane helix</keyword>
<feature type="transmembrane region" description="Helical" evidence="2">
    <location>
        <begin position="153"/>
        <end position="177"/>
    </location>
</feature>
<dbReference type="AlphaFoldDB" id="A0A1Y2EAD7"/>
<dbReference type="InParanoid" id="A0A1Y2EAD7"/>
<dbReference type="EMBL" id="MCFJ01000003">
    <property type="protein sequence ID" value="ORY68533.1"/>
    <property type="molecule type" value="Genomic_DNA"/>
</dbReference>
<evidence type="ECO:0000313" key="5">
    <source>
        <dbReference type="Proteomes" id="UP000193689"/>
    </source>
</evidence>
<evidence type="ECO:0000313" key="4">
    <source>
        <dbReference type="EMBL" id="ORY68533.1"/>
    </source>
</evidence>
<keyword evidence="5" id="KW-1185">Reference proteome</keyword>
<protein>
    <recommendedName>
        <fullName evidence="3">DUF7719 domain-containing protein</fullName>
    </recommendedName>
</protein>
<dbReference type="PANTHER" id="PTHR37846:SF1">
    <property type="entry name" value="DEACETYLASE-LIKE PROTEIN"/>
    <property type="match status" value="1"/>
</dbReference>
<feature type="domain" description="DUF7719" evidence="3">
    <location>
        <begin position="150"/>
        <end position="218"/>
    </location>
</feature>
<dbReference type="RefSeq" id="XP_040718820.1">
    <property type="nucleotide sequence ID" value="XM_040855397.1"/>
</dbReference>
<dbReference type="STRING" id="1141098.A0A1Y2EAD7"/>
<dbReference type="Pfam" id="PF24841">
    <property type="entry name" value="DUF7719"/>
    <property type="match status" value="1"/>
</dbReference>
<feature type="region of interest" description="Disordered" evidence="1">
    <location>
        <begin position="1"/>
        <end position="25"/>
    </location>
</feature>
<evidence type="ECO:0000256" key="1">
    <source>
        <dbReference type="SAM" id="MobiDB-lite"/>
    </source>
</evidence>
<proteinExistence type="predicted"/>
<comment type="caution">
    <text evidence="4">The sequence shown here is derived from an EMBL/GenBank/DDBJ whole genome shotgun (WGS) entry which is preliminary data.</text>
</comment>
<evidence type="ECO:0000259" key="3">
    <source>
        <dbReference type="Pfam" id="PF24841"/>
    </source>
</evidence>
<name>A0A1Y2EAD7_9PEZI</name>
<dbReference type="GeneID" id="63771609"/>
<sequence length="219" mass="24718">MVNTRKERKAANIKLKQPDRSGPSDKTLLELAQERSLFDMADARQRKLKKDAQLKTKQQGEDIDKEIGPETTVDRVMETILWSVSLAMMHFTLDVLVQHQYATDLSWPTVCTRGARALAVFLPLFYVLHPHASSPTLLPGLPGRFQDPLRQSIFFMTSVCSGCYLIHISNTYAYLAVMKQSPPLGCLWVWSVVELNLIPAMASFACAVAFMWFGGYTFK</sequence>
<gene>
    <name evidence="4" type="ORF">BCR38DRAFT_335635</name>
</gene>